<dbReference type="AlphaFoldDB" id="A0A160TRI5"/>
<protein>
    <submittedName>
        <fullName evidence="6">Integral membrane protein TerC family</fullName>
    </submittedName>
</protein>
<keyword evidence="4 5" id="KW-0472">Membrane</keyword>
<reference evidence="6" key="1">
    <citation type="submission" date="2015-10" db="EMBL/GenBank/DDBJ databases">
        <authorList>
            <person name="Gilbert D.G."/>
        </authorList>
    </citation>
    <scope>NUCLEOTIDE SEQUENCE</scope>
</reference>
<dbReference type="Pfam" id="PF03741">
    <property type="entry name" value="TerC"/>
    <property type="match status" value="1"/>
</dbReference>
<feature type="transmembrane region" description="Helical" evidence="5">
    <location>
        <begin position="113"/>
        <end position="136"/>
    </location>
</feature>
<accession>A0A160TRI5</accession>
<evidence type="ECO:0000313" key="6">
    <source>
        <dbReference type="EMBL" id="CUS52788.1"/>
    </source>
</evidence>
<dbReference type="NCBIfam" id="TIGR03717">
    <property type="entry name" value="R_switched_YjbE"/>
    <property type="match status" value="1"/>
</dbReference>
<evidence type="ECO:0000256" key="5">
    <source>
        <dbReference type="SAM" id="Phobius"/>
    </source>
</evidence>
<evidence type="ECO:0000256" key="2">
    <source>
        <dbReference type="ARBA" id="ARBA00022692"/>
    </source>
</evidence>
<keyword evidence="2 5" id="KW-0812">Transmembrane</keyword>
<organism evidence="6">
    <name type="scientific">hydrothermal vent metagenome</name>
    <dbReference type="NCBI Taxonomy" id="652676"/>
    <lineage>
        <taxon>unclassified sequences</taxon>
        <taxon>metagenomes</taxon>
        <taxon>ecological metagenomes</taxon>
    </lineage>
</organism>
<evidence type="ECO:0000256" key="3">
    <source>
        <dbReference type="ARBA" id="ARBA00022989"/>
    </source>
</evidence>
<dbReference type="EMBL" id="CZRL01000089">
    <property type="protein sequence ID" value="CUS52788.1"/>
    <property type="molecule type" value="Genomic_DNA"/>
</dbReference>
<feature type="transmembrane region" description="Helical" evidence="5">
    <location>
        <begin position="69"/>
        <end position="88"/>
    </location>
</feature>
<dbReference type="InterPro" id="IPR022301">
    <property type="entry name" value="Integral_membrane_YjbE"/>
</dbReference>
<evidence type="ECO:0000256" key="1">
    <source>
        <dbReference type="ARBA" id="ARBA00004141"/>
    </source>
</evidence>
<comment type="subcellular location">
    <subcellularLocation>
        <location evidence="1">Membrane</location>
        <topology evidence="1">Multi-pass membrane protein</topology>
    </subcellularLocation>
</comment>
<dbReference type="PANTHER" id="PTHR30238">
    <property type="entry name" value="MEMBRANE BOUND PREDICTED REDOX MODULATOR"/>
    <property type="match status" value="1"/>
</dbReference>
<dbReference type="GO" id="GO:0016020">
    <property type="term" value="C:membrane"/>
    <property type="evidence" value="ECO:0007669"/>
    <property type="project" value="UniProtKB-SubCell"/>
</dbReference>
<gene>
    <name evidence="6" type="ORF">MGWOODY_XGa1322</name>
</gene>
<feature type="transmembrane region" description="Helical" evidence="5">
    <location>
        <begin position="12"/>
        <end position="32"/>
    </location>
</feature>
<feature type="transmembrane region" description="Helical" evidence="5">
    <location>
        <begin position="142"/>
        <end position="165"/>
    </location>
</feature>
<dbReference type="PANTHER" id="PTHR30238:SF4">
    <property type="entry name" value="SLL1022 PROTEIN"/>
    <property type="match status" value="1"/>
</dbReference>
<dbReference type="InterPro" id="IPR005496">
    <property type="entry name" value="Integral_membrane_TerC"/>
</dbReference>
<keyword evidence="3 5" id="KW-1133">Transmembrane helix</keyword>
<evidence type="ECO:0000256" key="4">
    <source>
        <dbReference type="ARBA" id="ARBA00023136"/>
    </source>
</evidence>
<feature type="transmembrane region" description="Helical" evidence="5">
    <location>
        <begin position="170"/>
        <end position="188"/>
    </location>
</feature>
<feature type="transmembrane region" description="Helical" evidence="5">
    <location>
        <begin position="44"/>
        <end position="63"/>
    </location>
</feature>
<name>A0A160TRI5_9ZZZZ</name>
<sequence>MQTIIDQIWPLFQVILVDLVLAGDNAIVVALAAAGVPAAARQRVIVIGIAGAAITRILFALITVKLLQFPGLLLVGGLLLLWVCWNLWRDLKASGSRADDQNVKRETKSVRQAIILIIIADVSMSLDNVLAVAGVARDNTVVLIFGLALSVALMMCAATVIARILQKQRWIAYAGLAIILYVAITMIWSEVGEIPEIFTHYFSRENL</sequence>
<proteinExistence type="predicted"/>